<dbReference type="SUPFAM" id="SSF51735">
    <property type="entry name" value="NAD(P)-binding Rossmann-fold domains"/>
    <property type="match status" value="1"/>
</dbReference>
<keyword evidence="3" id="KW-0560">Oxidoreductase</keyword>
<dbReference type="EMBL" id="DF837965">
    <property type="protein sequence ID" value="GAT42457.1"/>
    <property type="molecule type" value="Genomic_DNA"/>
</dbReference>
<keyword evidence="5" id="KW-1185">Reference proteome</keyword>
<evidence type="ECO:0000256" key="1">
    <source>
        <dbReference type="ARBA" id="ARBA00006484"/>
    </source>
</evidence>
<dbReference type="Proteomes" id="UP000815677">
    <property type="component" value="Unassembled WGS sequence"/>
</dbReference>
<dbReference type="PROSITE" id="PS00061">
    <property type="entry name" value="ADH_SHORT"/>
    <property type="match status" value="1"/>
</dbReference>
<evidence type="ECO:0000313" key="5">
    <source>
        <dbReference type="Proteomes" id="UP000815677"/>
    </source>
</evidence>
<evidence type="ECO:0000313" key="4">
    <source>
        <dbReference type="EMBL" id="GAT42457.1"/>
    </source>
</evidence>
<keyword evidence="2" id="KW-0521">NADP</keyword>
<gene>
    <name evidence="4" type="ORF">MCHLO_00171</name>
</gene>
<dbReference type="Pfam" id="PF00106">
    <property type="entry name" value="adh_short"/>
    <property type="match status" value="1"/>
</dbReference>
<dbReference type="PANTHER" id="PTHR44169:SF6">
    <property type="entry name" value="NADPH-DEPENDENT 1-ACYLDIHYDROXYACETONE PHOSPHATE REDUCTASE"/>
    <property type="match status" value="1"/>
</dbReference>
<comment type="similarity">
    <text evidence="1">Belongs to the short-chain dehydrogenases/reductases (SDR) family.</text>
</comment>
<accession>A0ABQ0KW61</accession>
<protein>
    <submittedName>
        <fullName evidence="4">Short-chain dehydrogenase/reductase family protein</fullName>
    </submittedName>
</protein>
<evidence type="ECO:0000256" key="3">
    <source>
        <dbReference type="ARBA" id="ARBA00023002"/>
    </source>
</evidence>
<sequence length="198" mass="22129">MEMNRVREIFEVNLFAPMVMLQEFVHLLIASGNARIVQIGSINRIMPVPFSAAYNTSKAGLHSFCDTARVELAPFKIKVINVRIHSRRAAVAGSSQMLTGGVQSNISRNATLPDDSLYTLMEDLYQERRINASQSKIWLSAPCISDRATEGAIPTDTYAGLVVRECIKADPRAWVWAGKNSFLVWFMETFLPRTAFVS</sequence>
<dbReference type="InterPro" id="IPR036291">
    <property type="entry name" value="NAD(P)-bd_dom_sf"/>
</dbReference>
<dbReference type="Gene3D" id="3.40.50.720">
    <property type="entry name" value="NAD(P)-binding Rossmann-like Domain"/>
    <property type="match status" value="1"/>
</dbReference>
<evidence type="ECO:0000256" key="2">
    <source>
        <dbReference type="ARBA" id="ARBA00022857"/>
    </source>
</evidence>
<name>A0ABQ0KW61_MYCCL</name>
<dbReference type="PANTHER" id="PTHR44169">
    <property type="entry name" value="NADPH-DEPENDENT 1-ACYLDIHYDROXYACETONE PHOSPHATE REDUCTASE"/>
    <property type="match status" value="1"/>
</dbReference>
<proteinExistence type="inferred from homology"/>
<reference evidence="4" key="1">
    <citation type="submission" date="2014-09" db="EMBL/GenBank/DDBJ databases">
        <title>Genome sequence of the luminous mushroom Mycena chlorophos for searching fungal bioluminescence genes.</title>
        <authorList>
            <person name="Tanaka Y."/>
            <person name="Kasuga D."/>
            <person name="Oba Y."/>
            <person name="Hase S."/>
            <person name="Sato K."/>
            <person name="Oba Y."/>
            <person name="Sakakibara Y."/>
        </authorList>
    </citation>
    <scope>NUCLEOTIDE SEQUENCE</scope>
</reference>
<dbReference type="InterPro" id="IPR002347">
    <property type="entry name" value="SDR_fam"/>
</dbReference>
<dbReference type="InterPro" id="IPR020904">
    <property type="entry name" value="Sc_DH/Rdtase_CS"/>
</dbReference>
<organism evidence="4 5">
    <name type="scientific">Mycena chlorophos</name>
    <name type="common">Agaric fungus</name>
    <name type="synonym">Agaricus chlorophos</name>
    <dbReference type="NCBI Taxonomy" id="658473"/>
    <lineage>
        <taxon>Eukaryota</taxon>
        <taxon>Fungi</taxon>
        <taxon>Dikarya</taxon>
        <taxon>Basidiomycota</taxon>
        <taxon>Agaricomycotina</taxon>
        <taxon>Agaricomycetes</taxon>
        <taxon>Agaricomycetidae</taxon>
        <taxon>Agaricales</taxon>
        <taxon>Marasmiineae</taxon>
        <taxon>Mycenaceae</taxon>
        <taxon>Mycena</taxon>
    </lineage>
</organism>